<feature type="domain" description="HTH asnC-type" evidence="4">
    <location>
        <begin position="11"/>
        <end position="72"/>
    </location>
</feature>
<dbReference type="GO" id="GO:0043200">
    <property type="term" value="P:response to amino acid"/>
    <property type="evidence" value="ECO:0007669"/>
    <property type="project" value="TreeGrafter"/>
</dbReference>
<dbReference type="InterPro" id="IPR011008">
    <property type="entry name" value="Dimeric_a/b-barrel"/>
</dbReference>
<dbReference type="SUPFAM" id="SSF46785">
    <property type="entry name" value="Winged helix' DNA-binding domain"/>
    <property type="match status" value="1"/>
</dbReference>
<sequence length="163" mass="17780">MPGRICVKPQIDETDARLLRLIQQDAALTAAQLSERLALSTSACHRRLQRLQASGVIDRTVALVNPRAVGRSAIVFVEISLASQADEVLVAFETAVARVPDVLECHLMTGANDYLLKVVARDSEDFARIHRRHLARLPGVVRMQSAFALKTVCATTALPVDVT</sequence>
<gene>
    <name evidence="5" type="primary">lrp_2</name>
    <name evidence="5" type="ORF">JSE7799_00357</name>
</gene>
<reference evidence="5 6" key="1">
    <citation type="submission" date="2015-09" db="EMBL/GenBank/DDBJ databases">
        <authorList>
            <person name="Jackson K.R."/>
            <person name="Lunt B.L."/>
            <person name="Fisher J.N.B."/>
            <person name="Gardner A.V."/>
            <person name="Bailey M.E."/>
            <person name="Deus L.M."/>
            <person name="Earl A.S."/>
            <person name="Gibby P.D."/>
            <person name="Hartmann K.A."/>
            <person name="Liu J.E."/>
            <person name="Manci A.M."/>
            <person name="Nielsen D.A."/>
            <person name="Solomon M.B."/>
            <person name="Breakwell D.P."/>
            <person name="Burnett S.H."/>
            <person name="Grose J.H."/>
        </authorList>
    </citation>
    <scope>NUCLEOTIDE SEQUENCE [LARGE SCALE GENOMIC DNA]</scope>
    <source>
        <strain evidence="5 6">CECT 7799</strain>
    </source>
</reference>
<keyword evidence="2" id="KW-0238">DNA-binding</keyword>
<keyword evidence="3" id="KW-0804">Transcription</keyword>
<name>A0A0M7B755_9RHOB</name>
<dbReference type="SUPFAM" id="SSF54909">
    <property type="entry name" value="Dimeric alpha+beta barrel"/>
    <property type="match status" value="1"/>
</dbReference>
<dbReference type="GO" id="GO:0043565">
    <property type="term" value="F:sequence-specific DNA binding"/>
    <property type="evidence" value="ECO:0007669"/>
    <property type="project" value="InterPro"/>
</dbReference>
<dbReference type="InterPro" id="IPR011991">
    <property type="entry name" value="ArsR-like_HTH"/>
</dbReference>
<evidence type="ECO:0000313" key="6">
    <source>
        <dbReference type="Proteomes" id="UP000049455"/>
    </source>
</evidence>
<keyword evidence="1" id="KW-0805">Transcription regulation</keyword>
<dbReference type="Gene3D" id="3.30.70.920">
    <property type="match status" value="1"/>
</dbReference>
<proteinExistence type="predicted"/>
<evidence type="ECO:0000256" key="3">
    <source>
        <dbReference type="ARBA" id="ARBA00023163"/>
    </source>
</evidence>
<protein>
    <submittedName>
        <fullName evidence="5">Leucine-responsive regulatory protein</fullName>
    </submittedName>
</protein>
<dbReference type="InterPro" id="IPR036390">
    <property type="entry name" value="WH_DNA-bd_sf"/>
</dbReference>
<dbReference type="Proteomes" id="UP000049455">
    <property type="component" value="Unassembled WGS sequence"/>
</dbReference>
<dbReference type="AlphaFoldDB" id="A0A0M7B755"/>
<dbReference type="PROSITE" id="PS00519">
    <property type="entry name" value="HTH_ASNC_1"/>
    <property type="match status" value="1"/>
</dbReference>
<dbReference type="GO" id="GO:0005829">
    <property type="term" value="C:cytosol"/>
    <property type="evidence" value="ECO:0007669"/>
    <property type="project" value="TreeGrafter"/>
</dbReference>
<dbReference type="InterPro" id="IPR036388">
    <property type="entry name" value="WH-like_DNA-bd_sf"/>
</dbReference>
<dbReference type="InterPro" id="IPR019885">
    <property type="entry name" value="Tscrpt_reg_HTH_AsnC-type_CS"/>
</dbReference>
<evidence type="ECO:0000259" key="4">
    <source>
        <dbReference type="PROSITE" id="PS50956"/>
    </source>
</evidence>
<dbReference type="STRING" id="313367.JSE7799_00357"/>
<evidence type="ECO:0000256" key="2">
    <source>
        <dbReference type="ARBA" id="ARBA00023125"/>
    </source>
</evidence>
<organism evidence="5 6">
    <name type="scientific">Jannaschia seosinensis</name>
    <dbReference type="NCBI Taxonomy" id="313367"/>
    <lineage>
        <taxon>Bacteria</taxon>
        <taxon>Pseudomonadati</taxon>
        <taxon>Pseudomonadota</taxon>
        <taxon>Alphaproteobacteria</taxon>
        <taxon>Rhodobacterales</taxon>
        <taxon>Roseobacteraceae</taxon>
        <taxon>Jannaschia</taxon>
    </lineage>
</organism>
<dbReference type="InterPro" id="IPR019887">
    <property type="entry name" value="Tscrpt_reg_AsnC/Lrp_C"/>
</dbReference>
<dbReference type="OrthoDB" id="8085200at2"/>
<dbReference type="EMBL" id="CYPR01000018">
    <property type="protein sequence ID" value="CUH16429.1"/>
    <property type="molecule type" value="Genomic_DNA"/>
</dbReference>
<dbReference type="Gene3D" id="1.10.10.10">
    <property type="entry name" value="Winged helix-like DNA-binding domain superfamily/Winged helix DNA-binding domain"/>
    <property type="match status" value="1"/>
</dbReference>
<dbReference type="GO" id="GO:0006355">
    <property type="term" value="P:regulation of DNA-templated transcription"/>
    <property type="evidence" value="ECO:0007669"/>
    <property type="project" value="UniProtKB-ARBA"/>
</dbReference>
<dbReference type="PANTHER" id="PTHR30154">
    <property type="entry name" value="LEUCINE-RESPONSIVE REGULATORY PROTEIN"/>
    <property type="match status" value="1"/>
</dbReference>
<dbReference type="PROSITE" id="PS50956">
    <property type="entry name" value="HTH_ASNC_2"/>
    <property type="match status" value="1"/>
</dbReference>
<dbReference type="CDD" id="cd00090">
    <property type="entry name" value="HTH_ARSR"/>
    <property type="match status" value="1"/>
</dbReference>
<dbReference type="InterPro" id="IPR019888">
    <property type="entry name" value="Tscrpt_reg_AsnC-like"/>
</dbReference>
<dbReference type="PANTHER" id="PTHR30154:SF34">
    <property type="entry name" value="TRANSCRIPTIONAL REGULATOR AZLB"/>
    <property type="match status" value="1"/>
</dbReference>
<dbReference type="Pfam" id="PF13412">
    <property type="entry name" value="HTH_24"/>
    <property type="match status" value="1"/>
</dbReference>
<keyword evidence="6" id="KW-1185">Reference proteome</keyword>
<dbReference type="Pfam" id="PF01037">
    <property type="entry name" value="AsnC_trans_reg"/>
    <property type="match status" value="1"/>
</dbReference>
<accession>A0A0M7B755</accession>
<evidence type="ECO:0000256" key="1">
    <source>
        <dbReference type="ARBA" id="ARBA00023015"/>
    </source>
</evidence>
<dbReference type="InterPro" id="IPR000485">
    <property type="entry name" value="AsnC-type_HTH_dom"/>
</dbReference>
<dbReference type="RefSeq" id="WP_055662088.1">
    <property type="nucleotide sequence ID" value="NZ_CYPR01000018.1"/>
</dbReference>
<dbReference type="PRINTS" id="PR00033">
    <property type="entry name" value="HTHASNC"/>
</dbReference>
<evidence type="ECO:0000313" key="5">
    <source>
        <dbReference type="EMBL" id="CUH16429.1"/>
    </source>
</evidence>
<dbReference type="SMART" id="SM00344">
    <property type="entry name" value="HTH_ASNC"/>
    <property type="match status" value="1"/>
</dbReference>